<name>B9LPK7_HALLT</name>
<dbReference type="Proteomes" id="UP000000740">
    <property type="component" value="Chromosome 1"/>
</dbReference>
<dbReference type="AlphaFoldDB" id="B9LPK7"/>
<keyword evidence="3" id="KW-1185">Reference proteome</keyword>
<proteinExistence type="predicted"/>
<evidence type="ECO:0000256" key="1">
    <source>
        <dbReference type="SAM" id="Phobius"/>
    </source>
</evidence>
<accession>B9LPK7</accession>
<dbReference type="KEGG" id="hla:Hlac_1712"/>
<feature type="transmembrane region" description="Helical" evidence="1">
    <location>
        <begin position="15"/>
        <end position="36"/>
    </location>
</feature>
<protein>
    <submittedName>
        <fullName evidence="2">Uncharacterized protein</fullName>
    </submittedName>
</protein>
<dbReference type="EMBL" id="CP001365">
    <property type="protein sequence ID" value="ACM57295.1"/>
    <property type="molecule type" value="Genomic_DNA"/>
</dbReference>
<gene>
    <name evidence="2" type="ordered locus">Hlac_1712</name>
</gene>
<keyword evidence="1" id="KW-0812">Transmembrane</keyword>
<organism evidence="2 3">
    <name type="scientific">Halorubrum lacusprofundi (strain ATCC 49239 / DSM 5036 / JCM 8891 / ACAM 34)</name>
    <dbReference type="NCBI Taxonomy" id="416348"/>
    <lineage>
        <taxon>Archaea</taxon>
        <taxon>Methanobacteriati</taxon>
        <taxon>Methanobacteriota</taxon>
        <taxon>Stenosarchaea group</taxon>
        <taxon>Halobacteria</taxon>
        <taxon>Halobacteriales</taxon>
        <taxon>Haloferacaceae</taxon>
        <taxon>Halorubrum</taxon>
    </lineage>
</organism>
<keyword evidence="1" id="KW-0472">Membrane</keyword>
<dbReference type="HOGENOM" id="CLU_220169_0_0_2"/>
<reference evidence="2 3" key="1">
    <citation type="journal article" date="2016" name="Stand. Genomic Sci.">
        <title>Complete genome sequence of the Antarctic Halorubrum lacusprofundi type strain ACAM 34.</title>
        <authorList>
            <person name="Anderson I.J."/>
            <person name="DasSarma P."/>
            <person name="Lucas S."/>
            <person name="Copeland A."/>
            <person name="Lapidus A."/>
            <person name="Del Rio T.G."/>
            <person name="Tice H."/>
            <person name="Dalin E."/>
            <person name="Bruce D.C."/>
            <person name="Goodwin L."/>
            <person name="Pitluck S."/>
            <person name="Sims D."/>
            <person name="Brettin T.S."/>
            <person name="Detter J.C."/>
            <person name="Han C.S."/>
            <person name="Larimer F."/>
            <person name="Hauser L."/>
            <person name="Land M."/>
            <person name="Ivanova N."/>
            <person name="Richardson P."/>
            <person name="Cavicchioli R."/>
            <person name="DasSarma S."/>
            <person name="Woese C.R."/>
            <person name="Kyrpides N.C."/>
        </authorList>
    </citation>
    <scope>NUCLEOTIDE SEQUENCE [LARGE SCALE GENOMIC DNA]</scope>
    <source>
        <strain evidence="3">ATCC 49239 / DSM 5036 / JCM 8891 / ACAM 34</strain>
    </source>
</reference>
<sequence length="37" mass="3970">MILEAAPVEPLPIDATATAVLVASLVITALWLAYLYR</sequence>
<evidence type="ECO:0000313" key="3">
    <source>
        <dbReference type="Proteomes" id="UP000000740"/>
    </source>
</evidence>
<evidence type="ECO:0000313" key="2">
    <source>
        <dbReference type="EMBL" id="ACM57295.1"/>
    </source>
</evidence>
<keyword evidence="1" id="KW-1133">Transmembrane helix</keyword>